<evidence type="ECO:0000313" key="1">
    <source>
        <dbReference type="EMBL" id="CAD2182737.1"/>
    </source>
</evidence>
<accession>A0A6V7W6C7</accession>
<gene>
    <name evidence="1" type="ORF">MENT_LOCUS34981</name>
</gene>
<sequence length="42" mass="4789">MAAVLQAGINMLRDRLGRHLDTARQIDFSDEAAHREPVEEKK</sequence>
<dbReference type="AlphaFoldDB" id="A0A6V7W6C7"/>
<dbReference type="Proteomes" id="UP000580250">
    <property type="component" value="Unassembled WGS sequence"/>
</dbReference>
<name>A0A6V7W6C7_MELEN</name>
<dbReference type="EMBL" id="CAJEWN010000442">
    <property type="protein sequence ID" value="CAD2182737.1"/>
    <property type="molecule type" value="Genomic_DNA"/>
</dbReference>
<proteinExistence type="predicted"/>
<evidence type="ECO:0000313" key="2">
    <source>
        <dbReference type="Proteomes" id="UP000580250"/>
    </source>
</evidence>
<organism evidence="1 2">
    <name type="scientific">Meloidogyne enterolobii</name>
    <name type="common">Root-knot nematode worm</name>
    <name type="synonym">Meloidogyne mayaguensis</name>
    <dbReference type="NCBI Taxonomy" id="390850"/>
    <lineage>
        <taxon>Eukaryota</taxon>
        <taxon>Metazoa</taxon>
        <taxon>Ecdysozoa</taxon>
        <taxon>Nematoda</taxon>
        <taxon>Chromadorea</taxon>
        <taxon>Rhabditida</taxon>
        <taxon>Tylenchina</taxon>
        <taxon>Tylenchomorpha</taxon>
        <taxon>Tylenchoidea</taxon>
        <taxon>Meloidogynidae</taxon>
        <taxon>Meloidogyninae</taxon>
        <taxon>Meloidogyne</taxon>
    </lineage>
</organism>
<reference evidence="1 2" key="1">
    <citation type="submission" date="2020-08" db="EMBL/GenBank/DDBJ databases">
        <authorList>
            <person name="Koutsovoulos G."/>
            <person name="Danchin GJ E."/>
        </authorList>
    </citation>
    <scope>NUCLEOTIDE SEQUENCE [LARGE SCALE GENOMIC DNA]</scope>
</reference>
<protein>
    <submittedName>
        <fullName evidence="1">Uncharacterized protein</fullName>
    </submittedName>
</protein>
<comment type="caution">
    <text evidence="1">The sequence shown here is derived from an EMBL/GenBank/DDBJ whole genome shotgun (WGS) entry which is preliminary data.</text>
</comment>